<name>A0A285VR82_9MICO</name>
<proteinExistence type="predicted"/>
<accession>A0A285VR82</accession>
<gene>
    <name evidence="1" type="ORF">SAMN05421879_10832</name>
</gene>
<dbReference type="InterPro" id="IPR019587">
    <property type="entry name" value="Polyketide_cyclase/dehydratase"/>
</dbReference>
<dbReference type="EMBL" id="OBQK01000008">
    <property type="protein sequence ID" value="SOC56559.1"/>
    <property type="molecule type" value="Genomic_DNA"/>
</dbReference>
<reference evidence="2" key="1">
    <citation type="submission" date="2017-08" db="EMBL/GenBank/DDBJ databases">
        <authorList>
            <person name="Varghese N."/>
            <person name="Submissions S."/>
        </authorList>
    </citation>
    <scope>NUCLEOTIDE SEQUENCE [LARGE SCALE GENOMIC DNA]</scope>
    <source>
        <strain evidence="2">USBA17B2</strain>
    </source>
</reference>
<dbReference type="Pfam" id="PF10604">
    <property type="entry name" value="Polyketide_cyc2"/>
    <property type="match status" value="1"/>
</dbReference>
<keyword evidence="2" id="KW-1185">Reference proteome</keyword>
<evidence type="ECO:0000313" key="1">
    <source>
        <dbReference type="EMBL" id="SOC56559.1"/>
    </source>
</evidence>
<dbReference type="Proteomes" id="UP000219688">
    <property type="component" value="Unassembled WGS sequence"/>
</dbReference>
<sequence>MLGVLPIGMTTPEHTQQVVTAQRQVAAGADLIFGLVADPAEQPRWDGNDNLAEAPAGQRVRAVGDVFVMRLTNGKDRENHVVELEEGRRIAWRPASPGEEPAGHLWRWELEPLDATHTLVTHTYDWSELRDEARLARARATTADMLAASVDRLAALAERLDAAARHAAGEEEVAG</sequence>
<organism evidence="1 2">
    <name type="scientific">Ornithinimicrobium cerasi</name>
    <dbReference type="NCBI Taxonomy" id="2248773"/>
    <lineage>
        <taxon>Bacteria</taxon>
        <taxon>Bacillati</taxon>
        <taxon>Actinomycetota</taxon>
        <taxon>Actinomycetes</taxon>
        <taxon>Micrococcales</taxon>
        <taxon>Ornithinimicrobiaceae</taxon>
        <taxon>Ornithinimicrobium</taxon>
    </lineage>
</organism>
<evidence type="ECO:0000313" key="2">
    <source>
        <dbReference type="Proteomes" id="UP000219688"/>
    </source>
</evidence>
<dbReference type="Gene3D" id="3.30.530.20">
    <property type="match status" value="1"/>
</dbReference>
<dbReference type="InterPro" id="IPR023393">
    <property type="entry name" value="START-like_dom_sf"/>
</dbReference>
<dbReference type="AlphaFoldDB" id="A0A285VR82"/>
<dbReference type="SUPFAM" id="SSF55961">
    <property type="entry name" value="Bet v1-like"/>
    <property type="match status" value="1"/>
</dbReference>
<protein>
    <submittedName>
        <fullName evidence="1">Polyketide cyclase / dehydrase and lipid transport</fullName>
    </submittedName>
</protein>